<dbReference type="SUPFAM" id="SSF52283">
    <property type="entry name" value="Formate/glycerate dehydrogenase catalytic domain-like"/>
    <property type="match status" value="1"/>
</dbReference>
<dbReference type="OrthoDB" id="1621027at2759"/>
<comment type="catalytic activity">
    <reaction evidence="9">
        <text>(2R)-3-phosphoglycerate + NAD(+) = 3-phosphooxypyruvate + NADH + H(+)</text>
        <dbReference type="Rhea" id="RHEA:12641"/>
        <dbReference type="ChEBI" id="CHEBI:15378"/>
        <dbReference type="ChEBI" id="CHEBI:18110"/>
        <dbReference type="ChEBI" id="CHEBI:57540"/>
        <dbReference type="ChEBI" id="CHEBI:57945"/>
        <dbReference type="ChEBI" id="CHEBI:58272"/>
        <dbReference type="EC" id="1.1.1.95"/>
    </reaction>
</comment>
<accession>A0A226EJV6</accession>
<keyword evidence="6" id="KW-0007">Acetylation</keyword>
<evidence type="ECO:0000256" key="8">
    <source>
        <dbReference type="ARBA" id="ARBA00023027"/>
    </source>
</evidence>
<sequence length="545" mass="58451">MPSARILITDPVDTVCANYLQKNGLHVDQIKLTKEQLIENIKNYDGLIVRSETKVTADILAAATGLKVVGRAGTGVDNVDLEAATKKGILVMNTPGGNTLSAAEHTCALIASMARNIPQACASLKQGAWDRKLYSGHELSGKTLAILGLGRIGKEVALRMQSYGMKTIGYDPIIPAEVTAQFGVESMDLEKIWPVADYITVHVPLIPQTKHLINDEVFKKCKPGVKVVNVARGGIIDELSLLKNLKSGLCGGAGLDVFVEEPVKSEYYKELLAHPKMVCTPHLGASTSEAQLRVAEEIAEQFVSFFKGEGFVGAVNAGSLLTAMEAQNVKWVNLGRSLGIFSSILGSVSKFDIITHGSDTPDIKFLESAVVSGYLVGELNDESINLINAGSIAIDKGIQCTVNKGPPPSPPSMKSLRIVATTNKGIFTLIGRVGSDTLGLLTEINNNIFAGGLPLDGTMVFFTGNLTPPGTCFARIDEALAQKDLTAISVFRSNTVGQIGWYAARLADDLSERVELLSSDDFRYLGCRNFLYHSYALSKDSSDED</sequence>
<dbReference type="PROSITE" id="PS00065">
    <property type="entry name" value="D_2_HYDROXYACID_DH_1"/>
    <property type="match status" value="1"/>
</dbReference>
<comment type="subunit">
    <text evidence="3">Homotetramer.</text>
</comment>
<dbReference type="SUPFAM" id="SSF51735">
    <property type="entry name" value="NAD(P)-binding Rossmann-fold domains"/>
    <property type="match status" value="1"/>
</dbReference>
<keyword evidence="7" id="KW-0560">Oxidoreductase</keyword>
<evidence type="ECO:0000259" key="11">
    <source>
        <dbReference type="Pfam" id="PF02826"/>
    </source>
</evidence>
<name>A0A226EJV6_FOLCA</name>
<evidence type="ECO:0000256" key="1">
    <source>
        <dbReference type="ARBA" id="ARBA00005216"/>
    </source>
</evidence>
<protein>
    <recommendedName>
        <fullName evidence="4">phosphoglycerate dehydrogenase</fullName>
        <ecNumber evidence="4">1.1.1.95</ecNumber>
    </recommendedName>
</protein>
<evidence type="ECO:0000259" key="10">
    <source>
        <dbReference type="Pfam" id="PF00389"/>
    </source>
</evidence>
<dbReference type="PANTHER" id="PTHR42938:SF22">
    <property type="entry name" value="D-3-PHOSPHOGLYCERATE DEHYDROGENASE"/>
    <property type="match status" value="1"/>
</dbReference>
<gene>
    <name evidence="12" type="ORF">Fcan01_06683</name>
</gene>
<dbReference type="InterPro" id="IPR006140">
    <property type="entry name" value="D-isomer_DH_NAD-bd"/>
</dbReference>
<dbReference type="Gene3D" id="3.40.50.720">
    <property type="entry name" value="NAD(P)-binding Rossmann-like Domain"/>
    <property type="match status" value="2"/>
</dbReference>
<dbReference type="InterPro" id="IPR036291">
    <property type="entry name" value="NAD(P)-bd_dom_sf"/>
</dbReference>
<keyword evidence="13" id="KW-1185">Reference proteome</keyword>
<evidence type="ECO:0000256" key="3">
    <source>
        <dbReference type="ARBA" id="ARBA00011881"/>
    </source>
</evidence>
<dbReference type="Pfam" id="PF00389">
    <property type="entry name" value="2-Hacid_dh"/>
    <property type="match status" value="1"/>
</dbReference>
<dbReference type="InterPro" id="IPR006139">
    <property type="entry name" value="D-isomer_2_OHA_DH_cat_dom"/>
</dbReference>
<dbReference type="STRING" id="158441.A0A226EJV6"/>
<dbReference type="InterPro" id="IPR029752">
    <property type="entry name" value="D-isomer_DH_CS1"/>
</dbReference>
<evidence type="ECO:0000256" key="6">
    <source>
        <dbReference type="ARBA" id="ARBA00022990"/>
    </source>
</evidence>
<evidence type="ECO:0000256" key="9">
    <source>
        <dbReference type="ARBA" id="ARBA00048731"/>
    </source>
</evidence>
<dbReference type="Gene3D" id="3.30.1330.90">
    <property type="entry name" value="D-3-phosphoglycerate dehydrogenase, domain 3"/>
    <property type="match status" value="1"/>
</dbReference>
<dbReference type="AlphaFoldDB" id="A0A226EJV6"/>
<evidence type="ECO:0000256" key="5">
    <source>
        <dbReference type="ARBA" id="ARBA00022553"/>
    </source>
</evidence>
<dbReference type="GO" id="GO:0051287">
    <property type="term" value="F:NAD binding"/>
    <property type="evidence" value="ECO:0007669"/>
    <property type="project" value="InterPro"/>
</dbReference>
<evidence type="ECO:0000256" key="7">
    <source>
        <dbReference type="ARBA" id="ARBA00023002"/>
    </source>
</evidence>
<dbReference type="OMA" id="CKEVKKY"/>
<evidence type="ECO:0000256" key="4">
    <source>
        <dbReference type="ARBA" id="ARBA00013143"/>
    </source>
</evidence>
<evidence type="ECO:0000313" key="13">
    <source>
        <dbReference type="Proteomes" id="UP000198287"/>
    </source>
</evidence>
<dbReference type="GO" id="GO:0004617">
    <property type="term" value="F:phosphoglycerate dehydrogenase activity"/>
    <property type="evidence" value="ECO:0007669"/>
    <property type="project" value="UniProtKB-EC"/>
</dbReference>
<proteinExistence type="inferred from homology"/>
<dbReference type="PANTHER" id="PTHR42938">
    <property type="entry name" value="FORMATE DEHYDROGENASE 1"/>
    <property type="match status" value="1"/>
</dbReference>
<comment type="caution">
    <text evidence="12">The sequence shown here is derived from an EMBL/GenBank/DDBJ whole genome shotgun (WGS) entry which is preliminary data.</text>
</comment>
<feature type="domain" description="D-isomer specific 2-hydroxyacid dehydrogenase NAD-binding" evidence="11">
    <location>
        <begin position="108"/>
        <end position="284"/>
    </location>
</feature>
<comment type="pathway">
    <text evidence="1">Amino-acid biosynthesis; L-serine biosynthesis; L-serine from 3-phospho-D-glycerate: step 1/3.</text>
</comment>
<dbReference type="Pfam" id="PF02826">
    <property type="entry name" value="2-Hacid_dh_C"/>
    <property type="match status" value="1"/>
</dbReference>
<dbReference type="CDD" id="cd12173">
    <property type="entry name" value="PGDH_4"/>
    <property type="match status" value="1"/>
</dbReference>
<comment type="similarity">
    <text evidence="2">Belongs to the D-isomer specific 2-hydroxyacid dehydrogenase family.</text>
</comment>
<feature type="domain" description="D-isomer specific 2-hydroxyacid dehydrogenase catalytic" evidence="10">
    <location>
        <begin position="6"/>
        <end position="316"/>
    </location>
</feature>
<keyword evidence="5" id="KW-0597">Phosphoprotein</keyword>
<keyword evidence="8" id="KW-0520">NAD</keyword>
<dbReference type="SUPFAM" id="SSF143548">
    <property type="entry name" value="Serine metabolism enzymes domain"/>
    <property type="match status" value="1"/>
</dbReference>
<organism evidence="12 13">
    <name type="scientific">Folsomia candida</name>
    <name type="common">Springtail</name>
    <dbReference type="NCBI Taxonomy" id="158441"/>
    <lineage>
        <taxon>Eukaryota</taxon>
        <taxon>Metazoa</taxon>
        <taxon>Ecdysozoa</taxon>
        <taxon>Arthropoda</taxon>
        <taxon>Hexapoda</taxon>
        <taxon>Collembola</taxon>
        <taxon>Entomobryomorpha</taxon>
        <taxon>Isotomoidea</taxon>
        <taxon>Isotomidae</taxon>
        <taxon>Proisotominae</taxon>
        <taxon>Folsomia</taxon>
    </lineage>
</organism>
<dbReference type="EC" id="1.1.1.95" evidence="4"/>
<evidence type="ECO:0000256" key="2">
    <source>
        <dbReference type="ARBA" id="ARBA00005854"/>
    </source>
</evidence>
<reference evidence="12 13" key="1">
    <citation type="submission" date="2015-12" db="EMBL/GenBank/DDBJ databases">
        <title>The genome of Folsomia candida.</title>
        <authorList>
            <person name="Faddeeva A."/>
            <person name="Derks M.F."/>
            <person name="Anvar Y."/>
            <person name="Smit S."/>
            <person name="Van Straalen N."/>
            <person name="Roelofs D."/>
        </authorList>
    </citation>
    <scope>NUCLEOTIDE SEQUENCE [LARGE SCALE GENOMIC DNA]</scope>
    <source>
        <strain evidence="12 13">VU population</strain>
        <tissue evidence="12">Whole body</tissue>
    </source>
</reference>
<dbReference type="FunFam" id="3.40.50.720:FF:000021">
    <property type="entry name" value="D-3-phosphoglycerate dehydrogenase"/>
    <property type="match status" value="1"/>
</dbReference>
<dbReference type="Proteomes" id="UP000198287">
    <property type="component" value="Unassembled WGS sequence"/>
</dbReference>
<dbReference type="InterPro" id="IPR029009">
    <property type="entry name" value="ASB_dom_sf"/>
</dbReference>
<dbReference type="FunFam" id="3.40.50.720:FF:000616">
    <property type="entry name" value="D-3-phosphoglycerate dehydrogenase 2 chloroplastic"/>
    <property type="match status" value="1"/>
</dbReference>
<dbReference type="EMBL" id="LNIX01000003">
    <property type="protein sequence ID" value="OXA57739.1"/>
    <property type="molecule type" value="Genomic_DNA"/>
</dbReference>
<evidence type="ECO:0000313" key="12">
    <source>
        <dbReference type="EMBL" id="OXA57739.1"/>
    </source>
</evidence>